<keyword evidence="13" id="KW-1185">Reference proteome</keyword>
<comment type="subcellular location">
    <subcellularLocation>
        <location evidence="2">Cell inner membrane</location>
        <topology evidence="2">Multi-pass membrane protein</topology>
    </subcellularLocation>
    <subcellularLocation>
        <location evidence="10">Cell membrane</location>
        <topology evidence="10">Multi-pass membrane protein</topology>
    </subcellularLocation>
</comment>
<gene>
    <name evidence="12" type="ORF">J3R73_004694</name>
</gene>
<dbReference type="Pfam" id="PF00528">
    <property type="entry name" value="BPD_transp_1"/>
    <property type="match status" value="1"/>
</dbReference>
<keyword evidence="7" id="KW-0029">Amino-acid transport</keyword>
<evidence type="ECO:0000256" key="3">
    <source>
        <dbReference type="ARBA" id="ARBA00010072"/>
    </source>
</evidence>
<accession>A0ABU0FJX1</accession>
<comment type="function">
    <text evidence="1">Part of the binding-protein-dependent transport system for glutamine; probably responsible for the translocation of the substrate across the membrane.</text>
</comment>
<dbReference type="Gene3D" id="1.10.3720.10">
    <property type="entry name" value="MetI-like"/>
    <property type="match status" value="1"/>
</dbReference>
<evidence type="ECO:0000256" key="6">
    <source>
        <dbReference type="ARBA" id="ARBA00022692"/>
    </source>
</evidence>
<dbReference type="InterPro" id="IPR010065">
    <property type="entry name" value="AA_ABC_transptr_permease_3TM"/>
</dbReference>
<dbReference type="PROSITE" id="PS50928">
    <property type="entry name" value="ABC_TM1"/>
    <property type="match status" value="1"/>
</dbReference>
<evidence type="ECO:0000256" key="4">
    <source>
        <dbReference type="ARBA" id="ARBA00022448"/>
    </source>
</evidence>
<dbReference type="InterPro" id="IPR043429">
    <property type="entry name" value="ArtM/GltK/GlnP/TcyL/YhdX-like"/>
</dbReference>
<evidence type="ECO:0000256" key="2">
    <source>
        <dbReference type="ARBA" id="ARBA00004429"/>
    </source>
</evidence>
<sequence length="221" mass="24633">MDWQWNAVVPYIPELVQGLILTIEITIASVALGFALGVPVALCRMSSFWPVRVLATGYVEFFRGTPVLIQLVWVYYALPIVTGLQIADVPSAVAALSLNAATFYGETYRSGLQSVPREQRESAYVLDLSGMQTLLHITLPQAMRAMIPVFVSLSVSLFKESSLVSTLGILDLMYQARLIATNTYRPFEVLTTAAAMYFVIAYPVTMLAHWLEKYLQSKQQR</sequence>
<dbReference type="InterPro" id="IPR000515">
    <property type="entry name" value="MetI-like"/>
</dbReference>
<evidence type="ECO:0000256" key="7">
    <source>
        <dbReference type="ARBA" id="ARBA00022970"/>
    </source>
</evidence>
<keyword evidence="6 10" id="KW-0812">Transmembrane</keyword>
<proteinExistence type="inferred from homology"/>
<dbReference type="CDD" id="cd06261">
    <property type="entry name" value="TM_PBP2"/>
    <property type="match status" value="1"/>
</dbReference>
<keyword evidence="9 10" id="KW-0472">Membrane</keyword>
<evidence type="ECO:0000256" key="5">
    <source>
        <dbReference type="ARBA" id="ARBA00022475"/>
    </source>
</evidence>
<feature type="transmembrane region" description="Helical" evidence="10">
    <location>
        <begin position="20"/>
        <end position="42"/>
    </location>
</feature>
<keyword evidence="5" id="KW-1003">Cell membrane</keyword>
<dbReference type="PANTHER" id="PTHR30614:SF20">
    <property type="entry name" value="GLUTAMINE TRANSPORT SYSTEM PERMEASE PROTEIN GLNP"/>
    <property type="match status" value="1"/>
</dbReference>
<reference evidence="12 13" key="1">
    <citation type="submission" date="2023-07" db="EMBL/GenBank/DDBJ databases">
        <title>Genomic Encyclopedia of Type Strains, Phase IV (KMG-IV): sequencing the most valuable type-strain genomes for metagenomic binning, comparative biology and taxonomic classification.</title>
        <authorList>
            <person name="Goeker M."/>
        </authorList>
    </citation>
    <scope>NUCLEOTIDE SEQUENCE [LARGE SCALE GENOMIC DNA]</scope>
    <source>
        <strain evidence="12 13">DSM 5896</strain>
    </source>
</reference>
<protein>
    <submittedName>
        <fullName evidence="12">Polar amino acid transport system permease protein</fullName>
    </submittedName>
</protein>
<evidence type="ECO:0000256" key="1">
    <source>
        <dbReference type="ARBA" id="ARBA00003159"/>
    </source>
</evidence>
<evidence type="ECO:0000256" key="10">
    <source>
        <dbReference type="RuleBase" id="RU363032"/>
    </source>
</evidence>
<evidence type="ECO:0000256" key="8">
    <source>
        <dbReference type="ARBA" id="ARBA00022989"/>
    </source>
</evidence>
<dbReference type="PANTHER" id="PTHR30614">
    <property type="entry name" value="MEMBRANE COMPONENT OF AMINO ACID ABC TRANSPORTER"/>
    <property type="match status" value="1"/>
</dbReference>
<organism evidence="12 13">
    <name type="scientific">Labrys monachus</name>
    <dbReference type="NCBI Taxonomy" id="217067"/>
    <lineage>
        <taxon>Bacteria</taxon>
        <taxon>Pseudomonadati</taxon>
        <taxon>Pseudomonadota</taxon>
        <taxon>Alphaproteobacteria</taxon>
        <taxon>Hyphomicrobiales</taxon>
        <taxon>Xanthobacteraceae</taxon>
        <taxon>Labrys</taxon>
    </lineage>
</organism>
<evidence type="ECO:0000313" key="13">
    <source>
        <dbReference type="Proteomes" id="UP001237448"/>
    </source>
</evidence>
<dbReference type="NCBIfam" id="TIGR01726">
    <property type="entry name" value="HEQRo_perm_3TM"/>
    <property type="match status" value="1"/>
</dbReference>
<dbReference type="EMBL" id="JAUSVK010000001">
    <property type="protein sequence ID" value="MDQ0394902.1"/>
    <property type="molecule type" value="Genomic_DNA"/>
</dbReference>
<dbReference type="InterPro" id="IPR035906">
    <property type="entry name" value="MetI-like_sf"/>
</dbReference>
<feature type="domain" description="ABC transmembrane type-1" evidence="11">
    <location>
        <begin position="19"/>
        <end position="208"/>
    </location>
</feature>
<evidence type="ECO:0000313" key="12">
    <source>
        <dbReference type="EMBL" id="MDQ0394902.1"/>
    </source>
</evidence>
<feature type="transmembrane region" description="Helical" evidence="10">
    <location>
        <begin position="190"/>
        <end position="211"/>
    </location>
</feature>
<dbReference type="RefSeq" id="WP_307432840.1">
    <property type="nucleotide sequence ID" value="NZ_JAUSVK010000001.1"/>
</dbReference>
<dbReference type="SUPFAM" id="SSF161098">
    <property type="entry name" value="MetI-like"/>
    <property type="match status" value="1"/>
</dbReference>
<evidence type="ECO:0000256" key="9">
    <source>
        <dbReference type="ARBA" id="ARBA00023136"/>
    </source>
</evidence>
<name>A0ABU0FJX1_9HYPH</name>
<keyword evidence="8 10" id="KW-1133">Transmembrane helix</keyword>
<comment type="similarity">
    <text evidence="3">Belongs to the binding-protein-dependent transport system permease family. HisMQ subfamily.</text>
</comment>
<feature type="transmembrane region" description="Helical" evidence="10">
    <location>
        <begin position="145"/>
        <end position="170"/>
    </location>
</feature>
<comment type="caution">
    <text evidence="12">The sequence shown here is derived from an EMBL/GenBank/DDBJ whole genome shotgun (WGS) entry which is preliminary data.</text>
</comment>
<dbReference type="Proteomes" id="UP001237448">
    <property type="component" value="Unassembled WGS sequence"/>
</dbReference>
<evidence type="ECO:0000259" key="11">
    <source>
        <dbReference type="PROSITE" id="PS50928"/>
    </source>
</evidence>
<keyword evidence="4 10" id="KW-0813">Transport</keyword>